<gene>
    <name evidence="1" type="ORF">TIFTF001_012384</name>
</gene>
<comment type="caution">
    <text evidence="1">The sequence shown here is derived from an EMBL/GenBank/DDBJ whole genome shotgun (WGS) entry which is preliminary data.</text>
</comment>
<sequence>MKVAGIFEETGNSCTGFSKTVQGKGIPAHKLFSWMWETVLKAVFNT</sequence>
<dbReference type="AlphaFoldDB" id="A0AA87ZVU8"/>
<keyword evidence="2" id="KW-1185">Reference proteome</keyword>
<dbReference type="Proteomes" id="UP001187192">
    <property type="component" value="Unassembled WGS sequence"/>
</dbReference>
<evidence type="ECO:0000313" key="2">
    <source>
        <dbReference type="Proteomes" id="UP001187192"/>
    </source>
</evidence>
<name>A0AA87ZVU8_FICCA</name>
<accession>A0AA87ZVU8</accession>
<organism evidence="1 2">
    <name type="scientific">Ficus carica</name>
    <name type="common">Common fig</name>
    <dbReference type="NCBI Taxonomy" id="3494"/>
    <lineage>
        <taxon>Eukaryota</taxon>
        <taxon>Viridiplantae</taxon>
        <taxon>Streptophyta</taxon>
        <taxon>Embryophyta</taxon>
        <taxon>Tracheophyta</taxon>
        <taxon>Spermatophyta</taxon>
        <taxon>Magnoliopsida</taxon>
        <taxon>eudicotyledons</taxon>
        <taxon>Gunneridae</taxon>
        <taxon>Pentapetalae</taxon>
        <taxon>rosids</taxon>
        <taxon>fabids</taxon>
        <taxon>Rosales</taxon>
        <taxon>Moraceae</taxon>
        <taxon>Ficeae</taxon>
        <taxon>Ficus</taxon>
    </lineage>
</organism>
<evidence type="ECO:0000313" key="1">
    <source>
        <dbReference type="EMBL" id="GMN43173.1"/>
    </source>
</evidence>
<reference evidence="1" key="1">
    <citation type="submission" date="2023-07" db="EMBL/GenBank/DDBJ databases">
        <title>draft genome sequence of fig (Ficus carica).</title>
        <authorList>
            <person name="Takahashi T."/>
            <person name="Nishimura K."/>
        </authorList>
    </citation>
    <scope>NUCLEOTIDE SEQUENCE</scope>
</reference>
<dbReference type="EMBL" id="BTGU01000015">
    <property type="protein sequence ID" value="GMN43173.1"/>
    <property type="molecule type" value="Genomic_DNA"/>
</dbReference>
<protein>
    <submittedName>
        <fullName evidence="1">Uncharacterized protein</fullName>
    </submittedName>
</protein>
<proteinExistence type="predicted"/>